<organism evidence="1 2">
    <name type="scientific">Bipolaris oryzae ATCC 44560</name>
    <dbReference type="NCBI Taxonomy" id="930090"/>
    <lineage>
        <taxon>Eukaryota</taxon>
        <taxon>Fungi</taxon>
        <taxon>Dikarya</taxon>
        <taxon>Ascomycota</taxon>
        <taxon>Pezizomycotina</taxon>
        <taxon>Dothideomycetes</taxon>
        <taxon>Pleosporomycetidae</taxon>
        <taxon>Pleosporales</taxon>
        <taxon>Pleosporineae</taxon>
        <taxon>Pleosporaceae</taxon>
        <taxon>Bipolaris</taxon>
    </lineage>
</organism>
<accession>W6ZHA9</accession>
<sequence length="67" mass="7817">LVQMRTEEIGLNDFLFNRRMLEVVSARCECGERRQTAAHIPLRSRIHKDLRNQVFENLSGRHNLGPS</sequence>
<dbReference type="STRING" id="930090.W6ZHA9"/>
<keyword evidence="2" id="KW-1185">Reference proteome</keyword>
<dbReference type="EMBL" id="KI963933">
    <property type="protein sequence ID" value="EUC49293.1"/>
    <property type="molecule type" value="Genomic_DNA"/>
</dbReference>
<gene>
    <name evidence="1" type="ORF">COCMIDRAFT_84920</name>
</gene>
<dbReference type="GeneID" id="19126565"/>
<reference evidence="1 2" key="1">
    <citation type="journal article" date="2013" name="PLoS Genet.">
        <title>Comparative genome structure, secondary metabolite, and effector coding capacity across Cochliobolus pathogens.</title>
        <authorList>
            <person name="Condon B.J."/>
            <person name="Leng Y."/>
            <person name="Wu D."/>
            <person name="Bushley K.E."/>
            <person name="Ohm R.A."/>
            <person name="Otillar R."/>
            <person name="Martin J."/>
            <person name="Schackwitz W."/>
            <person name="Grimwood J."/>
            <person name="MohdZainudin N."/>
            <person name="Xue C."/>
            <person name="Wang R."/>
            <person name="Manning V.A."/>
            <person name="Dhillon B."/>
            <person name="Tu Z.J."/>
            <person name="Steffenson B.J."/>
            <person name="Salamov A."/>
            <person name="Sun H."/>
            <person name="Lowry S."/>
            <person name="LaButti K."/>
            <person name="Han J."/>
            <person name="Copeland A."/>
            <person name="Lindquist E."/>
            <person name="Barry K."/>
            <person name="Schmutz J."/>
            <person name="Baker S.E."/>
            <person name="Ciuffetti L.M."/>
            <person name="Grigoriev I.V."/>
            <person name="Zhong S."/>
            <person name="Turgeon B.G."/>
        </authorList>
    </citation>
    <scope>NUCLEOTIDE SEQUENCE [LARGE SCALE GENOMIC DNA]</scope>
    <source>
        <strain evidence="1 2">ATCC 44560</strain>
    </source>
</reference>
<protein>
    <submittedName>
        <fullName evidence="1">Uncharacterized protein</fullName>
    </submittedName>
</protein>
<dbReference type="RefSeq" id="XP_007684246.1">
    <property type="nucleotide sequence ID" value="XM_007686056.1"/>
</dbReference>
<dbReference type="Proteomes" id="UP000054032">
    <property type="component" value="Unassembled WGS sequence"/>
</dbReference>
<feature type="non-terminal residue" evidence="1">
    <location>
        <position position="1"/>
    </location>
</feature>
<name>W6ZHA9_COCMI</name>
<dbReference type="OrthoDB" id="3690391at2759"/>
<evidence type="ECO:0000313" key="2">
    <source>
        <dbReference type="Proteomes" id="UP000054032"/>
    </source>
</evidence>
<dbReference type="AlphaFoldDB" id="W6ZHA9"/>
<evidence type="ECO:0000313" key="1">
    <source>
        <dbReference type="EMBL" id="EUC49293.1"/>
    </source>
</evidence>
<proteinExistence type="predicted"/>
<dbReference type="KEGG" id="bor:COCMIDRAFT_84920"/>
<dbReference type="HOGENOM" id="CLU_2967183_0_0_1"/>